<evidence type="ECO:0000256" key="3">
    <source>
        <dbReference type="ARBA" id="ARBA00022776"/>
    </source>
</evidence>
<feature type="domain" description="Anaphase-promoting complex subunit 4-like WD40" evidence="7">
    <location>
        <begin position="28"/>
        <end position="128"/>
    </location>
</feature>
<dbReference type="InterPro" id="IPR024789">
    <property type="entry name" value="APC4"/>
</dbReference>
<dbReference type="STRING" id="86259.A0A4Z1PAF9"/>
<feature type="region of interest" description="Disordered" evidence="6">
    <location>
        <begin position="142"/>
        <end position="166"/>
    </location>
</feature>
<dbReference type="InterPro" id="IPR024977">
    <property type="entry name" value="Apc4-like_WD40_dom"/>
</dbReference>
<comment type="caution">
    <text evidence="9">The sequence shown here is derived from an EMBL/GenBank/DDBJ whole genome shotgun (WGS) entry which is preliminary data.</text>
</comment>
<dbReference type="Proteomes" id="UP000298493">
    <property type="component" value="Unassembled WGS sequence"/>
</dbReference>
<keyword evidence="4" id="KW-0833">Ubl conjugation pathway</keyword>
<dbReference type="InterPro" id="IPR036322">
    <property type="entry name" value="WD40_repeat_dom_sf"/>
</dbReference>
<dbReference type="GO" id="GO:0070979">
    <property type="term" value="P:protein K11-linked ubiquitination"/>
    <property type="evidence" value="ECO:0007669"/>
    <property type="project" value="TreeGrafter"/>
</dbReference>
<keyword evidence="2" id="KW-0132">Cell division</keyword>
<dbReference type="EMBL" id="SNSC02000015">
    <property type="protein sequence ID" value="TID17887.1"/>
    <property type="molecule type" value="Genomic_DNA"/>
</dbReference>
<evidence type="ECO:0000313" key="9">
    <source>
        <dbReference type="EMBL" id="TID17887.1"/>
    </source>
</evidence>
<dbReference type="Gene3D" id="2.130.10.10">
    <property type="entry name" value="YVTN repeat-like/Quinoprotein amine dehydrogenase"/>
    <property type="match status" value="1"/>
</dbReference>
<sequence length="849" mass="95086">MDTSESPKLLLQAEKILPQPIHPHLIACCPTMDLVAVVNQDEQLNVYRFGGQRAFGLQRRQGSSKVISLCWKFNGHYLAVGWSDGMVEVVSAETGNVLQHFKRVTAAGKQSAPNEPDTPLDVACIGWGLNFIDVPSIKAKIGKSKSSTTNGNSNSSVPELTTDHWSDDHDPVSLDDFLERFPDQDKIEVPLDLPEQISRIDITELLPKLPALPLLPPGAYKHGDHPAAELFSSQSSMDPLLHGTKSPGTLNGLDALLLAQSDGTVRLVFYDSLSIGSISVPTNWDIQNLRFLKHASHPFSRSHMFLAQIDTEEASSPKTVLIPLSLRFMQSAGSHLYMIEHKTAQLETLVQYVNECLLAISHHWAHAKDLPGRFMENINETLTENQEPSLVQSLFHLAVTGDCPPTLKEWLVDILAERGHKRWDQAISHGYTKVLELTHENLLPALDRCSIVLGHLKGLAEYHDHSPVFNAPVSSFDSILNIIRCMRLLAHLVLRYASEESRQFLVFSRWLRHEIDIQALDPSSASAEETSLQDMGTDYSQLLAYIQRPMEESKLDSFISLPKEGSPSSVADASTYEEMKKSIDAFKKMQTGNLGIINIHSHFAEWQHQNRTLVDQITSHQRASSAMSCGIVLETGNVMASDLRVVSENIDHRTNLITTYTAVVPDYDSMSYVNIRRLVHSDIFDDLKGLQLMAGQRLSFARSKPKVQILDVKFVDDEQLMLLLHEGDYTHLASFKYRGDQPDIALETNVQKAREQSQLPHGSPFSIPVHNVQAGALEWRSRIKHTFGPEDMLKPLKIEINGRQNRRFVVVVGDDLRQLRILDLDYSEGDELAESARTRNENGDDLMSE</sequence>
<evidence type="ECO:0000256" key="6">
    <source>
        <dbReference type="SAM" id="MobiDB-lite"/>
    </source>
</evidence>
<accession>A0A4Z1PAF9</accession>
<evidence type="ECO:0000259" key="7">
    <source>
        <dbReference type="Pfam" id="PF12894"/>
    </source>
</evidence>
<reference evidence="9 10" key="1">
    <citation type="submission" date="2019-04" db="EMBL/GenBank/DDBJ databases">
        <title>High contiguity whole genome sequence and gene annotation resource for two Venturia nashicola isolates.</title>
        <authorList>
            <person name="Prokchorchik M."/>
            <person name="Won K."/>
            <person name="Lee Y."/>
            <person name="Choi E.D."/>
            <person name="Segonzac C."/>
            <person name="Sohn K.H."/>
        </authorList>
    </citation>
    <scope>NUCLEOTIDE SEQUENCE [LARGE SCALE GENOMIC DNA]</scope>
    <source>
        <strain evidence="9 10">PRI2</strain>
    </source>
</reference>
<dbReference type="SUPFAM" id="SSF50978">
    <property type="entry name" value="WD40 repeat-like"/>
    <property type="match status" value="1"/>
</dbReference>
<evidence type="ECO:0000256" key="5">
    <source>
        <dbReference type="ARBA" id="ARBA00023306"/>
    </source>
</evidence>
<dbReference type="Pfam" id="PF12894">
    <property type="entry name" value="ANAPC4_WD40"/>
    <property type="match status" value="1"/>
</dbReference>
<keyword evidence="3" id="KW-0498">Mitosis</keyword>
<dbReference type="GO" id="GO:0051301">
    <property type="term" value="P:cell division"/>
    <property type="evidence" value="ECO:0007669"/>
    <property type="project" value="UniProtKB-KW"/>
</dbReference>
<dbReference type="PANTHER" id="PTHR13260:SF0">
    <property type="entry name" value="ANAPHASE-PROMOTING COMPLEX SUBUNIT 4"/>
    <property type="match status" value="1"/>
</dbReference>
<dbReference type="Pfam" id="PF12896">
    <property type="entry name" value="ANAPC4"/>
    <property type="match status" value="1"/>
</dbReference>
<evidence type="ECO:0000259" key="8">
    <source>
        <dbReference type="Pfam" id="PF12896"/>
    </source>
</evidence>
<evidence type="ECO:0000256" key="4">
    <source>
        <dbReference type="ARBA" id="ARBA00022786"/>
    </source>
</evidence>
<evidence type="ECO:0000313" key="10">
    <source>
        <dbReference type="Proteomes" id="UP000298493"/>
    </source>
</evidence>
<protein>
    <recommendedName>
        <fullName evidence="1">Anaphase-promoting complex subunit 4</fullName>
    </recommendedName>
</protein>
<feature type="domain" description="Anaphase-promoting complex subunit 4 long" evidence="8">
    <location>
        <begin position="321"/>
        <end position="519"/>
    </location>
</feature>
<keyword evidence="5" id="KW-0131">Cell cycle</keyword>
<dbReference type="GO" id="GO:0031145">
    <property type="term" value="P:anaphase-promoting complex-dependent catabolic process"/>
    <property type="evidence" value="ECO:0007669"/>
    <property type="project" value="InterPro"/>
</dbReference>
<gene>
    <name evidence="9" type="ORF">E6O75_ATG10532</name>
</gene>
<dbReference type="GO" id="GO:0005680">
    <property type="term" value="C:anaphase-promoting complex"/>
    <property type="evidence" value="ECO:0007669"/>
    <property type="project" value="InterPro"/>
</dbReference>
<feature type="compositionally biased region" description="Low complexity" evidence="6">
    <location>
        <begin position="142"/>
        <end position="156"/>
    </location>
</feature>
<keyword evidence="10" id="KW-1185">Reference proteome</keyword>
<dbReference type="GO" id="GO:0034399">
    <property type="term" value="C:nuclear periphery"/>
    <property type="evidence" value="ECO:0007669"/>
    <property type="project" value="TreeGrafter"/>
</dbReference>
<dbReference type="PANTHER" id="PTHR13260">
    <property type="entry name" value="ANAPHASE PROMOTING COMPLEX SUBUNIT 4 APC4"/>
    <property type="match status" value="1"/>
</dbReference>
<evidence type="ECO:0000256" key="2">
    <source>
        <dbReference type="ARBA" id="ARBA00022618"/>
    </source>
</evidence>
<evidence type="ECO:0000256" key="1">
    <source>
        <dbReference type="ARBA" id="ARBA00016067"/>
    </source>
</evidence>
<proteinExistence type="predicted"/>
<name>A0A4Z1PAF9_9PEZI</name>
<organism evidence="9 10">
    <name type="scientific">Venturia nashicola</name>
    <dbReference type="NCBI Taxonomy" id="86259"/>
    <lineage>
        <taxon>Eukaryota</taxon>
        <taxon>Fungi</taxon>
        <taxon>Dikarya</taxon>
        <taxon>Ascomycota</taxon>
        <taxon>Pezizomycotina</taxon>
        <taxon>Dothideomycetes</taxon>
        <taxon>Pleosporomycetidae</taxon>
        <taxon>Venturiales</taxon>
        <taxon>Venturiaceae</taxon>
        <taxon>Venturia</taxon>
    </lineage>
</organism>
<dbReference type="AlphaFoldDB" id="A0A4Z1PAF9"/>
<dbReference type="InterPro" id="IPR024790">
    <property type="entry name" value="APC4_long_dom"/>
</dbReference>
<dbReference type="InterPro" id="IPR015943">
    <property type="entry name" value="WD40/YVTN_repeat-like_dom_sf"/>
</dbReference>